<dbReference type="EMBL" id="CP033455">
    <property type="protein sequence ID" value="QGR03729.1"/>
    <property type="molecule type" value="Genomic_DNA"/>
</dbReference>
<keyword evidence="1" id="KW-1133">Transmembrane helix</keyword>
<keyword evidence="1" id="KW-0812">Transmembrane</keyword>
<evidence type="ECO:0000313" key="3">
    <source>
        <dbReference type="Proteomes" id="UP000422822"/>
    </source>
</evidence>
<dbReference type="RefSeq" id="WP_158406914.1">
    <property type="nucleotide sequence ID" value="NZ_CP033454.1"/>
</dbReference>
<feature type="transmembrane region" description="Helical" evidence="1">
    <location>
        <begin position="87"/>
        <end position="106"/>
    </location>
</feature>
<accession>A0AAE6Q9C3</accession>
<keyword evidence="1" id="KW-0472">Membrane</keyword>
<organism evidence="2 3">
    <name type="scientific">Ehrlichia ruminantium</name>
    <name type="common">heartwater rickettsia</name>
    <name type="synonym">Cowdria ruminantium</name>
    <dbReference type="NCBI Taxonomy" id="779"/>
    <lineage>
        <taxon>Bacteria</taxon>
        <taxon>Pseudomonadati</taxon>
        <taxon>Pseudomonadota</taxon>
        <taxon>Alphaproteobacteria</taxon>
        <taxon>Rickettsiales</taxon>
        <taxon>Anaplasmataceae</taxon>
        <taxon>Ehrlichia</taxon>
    </lineage>
</organism>
<proteinExistence type="predicted"/>
<evidence type="ECO:0000256" key="1">
    <source>
        <dbReference type="SAM" id="Phobius"/>
    </source>
</evidence>
<protein>
    <submittedName>
        <fullName evidence="2">Uncharacterized protein</fullName>
    </submittedName>
</protein>
<reference evidence="2 3" key="1">
    <citation type="submission" date="2018-10" db="EMBL/GenBank/DDBJ databases">
        <title>Propagation and draft genome sequences of three atypical Erhlichia ruminantium isolates.</title>
        <authorList>
            <person name="Liebenberg J."/>
            <person name="Steyn H."/>
            <person name="Josemans A."/>
            <person name="Zweygarth E."/>
        </authorList>
    </citation>
    <scope>NUCLEOTIDE SEQUENCE [LARGE SCALE GENOMIC DNA]</scope>
    <source>
        <strain evidence="2 3">Omatjenne</strain>
    </source>
</reference>
<dbReference type="Proteomes" id="UP000422822">
    <property type="component" value="Chromosome"/>
</dbReference>
<sequence length="127" mass="14264">MFYDGNKIYRPIGEEVEYVEERSYITESHNSQYVQGTQEVGVNSSMEASNEKKVLKPEPKPEIDPNAPYGKFMGAAFLSGNPILKGIQIIMCCLLFVLLFPIVFVVEAIRMCCCCVVDDIEEDGVKD</sequence>
<gene>
    <name evidence="2" type="ORF">EDL80_04140</name>
</gene>
<evidence type="ECO:0000313" key="2">
    <source>
        <dbReference type="EMBL" id="QGR03729.1"/>
    </source>
</evidence>
<dbReference type="AlphaFoldDB" id="A0AAE6Q9C3"/>
<keyword evidence="3" id="KW-1185">Reference proteome</keyword>
<name>A0AAE6Q9C3_EHRRU</name>